<dbReference type="SUPFAM" id="SSF55298">
    <property type="entry name" value="YjgF-like"/>
    <property type="match status" value="1"/>
</dbReference>
<comment type="similarity">
    <text evidence="1">Belongs to the RutC family.</text>
</comment>
<dbReference type="RefSeq" id="WP_012799259.1">
    <property type="nucleotide sequence ID" value="NC_013165.1"/>
</dbReference>
<proteinExistence type="inferred from homology"/>
<gene>
    <name evidence="2" type="ordered locus">Shel_21490</name>
</gene>
<dbReference type="GO" id="GO:0019239">
    <property type="term" value="F:deaminase activity"/>
    <property type="evidence" value="ECO:0007669"/>
    <property type="project" value="TreeGrafter"/>
</dbReference>
<dbReference type="Proteomes" id="UP000002026">
    <property type="component" value="Chromosome"/>
</dbReference>
<accession>C7N8C4</accession>
<dbReference type="InterPro" id="IPR006056">
    <property type="entry name" value="RidA"/>
</dbReference>
<dbReference type="InterPro" id="IPR035959">
    <property type="entry name" value="RutC-like_sf"/>
</dbReference>
<protein>
    <submittedName>
        <fullName evidence="2">Endoribonuclease L-PSP, putative</fullName>
    </submittedName>
</protein>
<dbReference type="Gene3D" id="3.30.1330.40">
    <property type="entry name" value="RutC-like"/>
    <property type="match status" value="1"/>
</dbReference>
<dbReference type="GO" id="GO:0005829">
    <property type="term" value="C:cytosol"/>
    <property type="evidence" value="ECO:0007669"/>
    <property type="project" value="TreeGrafter"/>
</dbReference>
<name>C7N8C4_SLAHD</name>
<evidence type="ECO:0000313" key="2">
    <source>
        <dbReference type="EMBL" id="ACV23159.1"/>
    </source>
</evidence>
<organism evidence="2 3">
    <name type="scientific">Slackia heliotrinireducens (strain ATCC 29202 / DSM 20476 / NCTC 11029 / RHS 1)</name>
    <name type="common">Peptococcus heliotrinreducens</name>
    <dbReference type="NCBI Taxonomy" id="471855"/>
    <lineage>
        <taxon>Bacteria</taxon>
        <taxon>Bacillati</taxon>
        <taxon>Actinomycetota</taxon>
        <taxon>Coriobacteriia</taxon>
        <taxon>Eggerthellales</taxon>
        <taxon>Eggerthellaceae</taxon>
        <taxon>Slackia</taxon>
    </lineage>
</organism>
<dbReference type="PANTHER" id="PTHR11803">
    <property type="entry name" value="2-IMINOBUTANOATE/2-IMINOPROPANOATE DEAMINASE RIDA"/>
    <property type="match status" value="1"/>
</dbReference>
<keyword evidence="3" id="KW-1185">Reference proteome</keyword>
<evidence type="ECO:0000256" key="1">
    <source>
        <dbReference type="ARBA" id="ARBA00010552"/>
    </source>
</evidence>
<dbReference type="EMBL" id="CP001684">
    <property type="protein sequence ID" value="ACV23159.1"/>
    <property type="molecule type" value="Genomic_DNA"/>
</dbReference>
<dbReference type="CDD" id="cd00448">
    <property type="entry name" value="YjgF_YER057c_UK114_family"/>
    <property type="match status" value="1"/>
</dbReference>
<dbReference type="PANTHER" id="PTHR11803:SF58">
    <property type="entry name" value="PROTEIN HMF1-RELATED"/>
    <property type="match status" value="1"/>
</dbReference>
<sequence>MKPIRTSLAPAAIGPYSQAVSANGVVYVSGQIPIDPETGDLLAGTIAEQTARIAASIKAILNEAGTGFEHVVKTTCYLTDMAHFGEFNTEYARHFVSNPARECVQVSALPKGAEIEISVIAVLP</sequence>
<dbReference type="NCBIfam" id="TIGR00004">
    <property type="entry name" value="Rid family detoxifying hydrolase"/>
    <property type="match status" value="1"/>
</dbReference>
<evidence type="ECO:0000313" key="3">
    <source>
        <dbReference type="Proteomes" id="UP000002026"/>
    </source>
</evidence>
<reference evidence="2 3" key="1">
    <citation type="journal article" date="2009" name="Stand. Genomic Sci.">
        <title>Complete genome sequence of Slackia heliotrinireducens type strain (RHS 1).</title>
        <authorList>
            <person name="Pukall R."/>
            <person name="Lapidus A."/>
            <person name="Nolan M."/>
            <person name="Copeland A."/>
            <person name="Glavina Del Rio T."/>
            <person name="Lucas S."/>
            <person name="Chen F."/>
            <person name="Tice H."/>
            <person name="Cheng J.F."/>
            <person name="Chertkov O."/>
            <person name="Bruce D."/>
            <person name="Goodwin L."/>
            <person name="Kuske C."/>
            <person name="Brettin T."/>
            <person name="Detter J.C."/>
            <person name="Han C."/>
            <person name="Pitluck S."/>
            <person name="Pati A."/>
            <person name="Mavrommatis K."/>
            <person name="Ivanova N."/>
            <person name="Ovchinnikova G."/>
            <person name="Chen A."/>
            <person name="Palaniappan K."/>
            <person name="Schneider S."/>
            <person name="Rohde M."/>
            <person name="Chain P."/>
            <person name="D'haeseleer P."/>
            <person name="Goker M."/>
            <person name="Bristow J."/>
            <person name="Eisen J.A."/>
            <person name="Markowitz V."/>
            <person name="Kyrpides N.C."/>
            <person name="Klenk H.P."/>
            <person name="Hugenholtz P."/>
        </authorList>
    </citation>
    <scope>NUCLEOTIDE SEQUENCE [LARGE SCALE GENOMIC DNA]</scope>
    <source>
        <strain evidence="3">ATCC 29202 / DSM 20476 / NCTC 11029 / RHS 1</strain>
    </source>
</reference>
<dbReference type="FunFam" id="3.30.1330.40:FF:000001">
    <property type="entry name" value="L-PSP family endoribonuclease"/>
    <property type="match status" value="1"/>
</dbReference>
<dbReference type="KEGG" id="shi:Shel_21490"/>
<dbReference type="Pfam" id="PF01042">
    <property type="entry name" value="Ribonuc_L-PSP"/>
    <property type="match status" value="1"/>
</dbReference>
<dbReference type="InterPro" id="IPR006175">
    <property type="entry name" value="YjgF/YER057c/UK114"/>
</dbReference>
<dbReference type="HOGENOM" id="CLU_100715_7_0_11"/>
<dbReference type="STRING" id="471855.Shel_21490"/>
<dbReference type="AlphaFoldDB" id="C7N8C4"/>
<dbReference type="eggNOG" id="COG0251">
    <property type="taxonomic scope" value="Bacteria"/>
</dbReference>